<dbReference type="GO" id="GO:0015031">
    <property type="term" value="P:protein transport"/>
    <property type="evidence" value="ECO:0007669"/>
    <property type="project" value="UniProtKB-KW"/>
</dbReference>
<keyword evidence="5" id="KW-1003">Cell membrane</keyword>
<dbReference type="InterPro" id="IPR000897">
    <property type="entry name" value="SRP54_GTPase_dom"/>
</dbReference>
<feature type="domain" description="SRP54-type proteins GTP-binding" evidence="15">
    <location>
        <begin position="161"/>
        <end position="353"/>
    </location>
</feature>
<evidence type="ECO:0000256" key="8">
    <source>
        <dbReference type="ARBA" id="ARBA00022927"/>
    </source>
</evidence>
<dbReference type="SMART" id="SM00962">
    <property type="entry name" value="SRP54"/>
    <property type="match status" value="1"/>
</dbReference>
<dbReference type="EMBL" id="UASS01000037">
    <property type="protein sequence ID" value="SPX62277.1"/>
    <property type="molecule type" value="Genomic_DNA"/>
</dbReference>
<evidence type="ECO:0000256" key="3">
    <source>
        <dbReference type="ARBA" id="ARBA00014919"/>
    </source>
</evidence>
<keyword evidence="11" id="KW-1006">Bacterial flagellum protein export</keyword>
<keyword evidence="7" id="KW-1005">Bacterial flagellum biogenesis</keyword>
<dbReference type="FunFam" id="3.40.50.300:FF:000695">
    <property type="entry name" value="Flagellar biosynthesis regulator FlhF"/>
    <property type="match status" value="1"/>
</dbReference>
<reference evidence="17 19" key="2">
    <citation type="submission" date="2018-06" db="EMBL/GenBank/DDBJ databases">
        <authorList>
            <consortium name="Pathogen Informatics"/>
            <person name="Doyle S."/>
        </authorList>
    </citation>
    <scope>NUCLEOTIDE SEQUENCE [LARGE SCALE GENOMIC DNA]</scope>
    <source>
        <strain evidence="17 19">NCTC12022</strain>
    </source>
</reference>
<dbReference type="GO" id="GO:0044781">
    <property type="term" value="P:bacterial-type flagellum organization"/>
    <property type="evidence" value="ECO:0007669"/>
    <property type="project" value="UniProtKB-UniRule"/>
</dbReference>
<keyword evidence="16" id="KW-0966">Cell projection</keyword>
<dbReference type="InterPro" id="IPR020006">
    <property type="entry name" value="FlhF"/>
</dbReference>
<dbReference type="PANTHER" id="PTHR43134">
    <property type="entry name" value="SIGNAL RECOGNITION PARTICLE RECEPTOR SUBUNIT ALPHA"/>
    <property type="match status" value="1"/>
</dbReference>
<dbReference type="SUPFAM" id="SSF52540">
    <property type="entry name" value="P-loop containing nucleoside triphosphate hydrolases"/>
    <property type="match status" value="1"/>
</dbReference>
<dbReference type="GO" id="GO:0005886">
    <property type="term" value="C:plasma membrane"/>
    <property type="evidence" value="ECO:0007669"/>
    <property type="project" value="UniProtKB-SubCell"/>
</dbReference>
<dbReference type="Proteomes" id="UP000251942">
    <property type="component" value="Unassembled WGS sequence"/>
</dbReference>
<dbReference type="OrthoDB" id="9778554at2"/>
<evidence type="ECO:0000256" key="7">
    <source>
        <dbReference type="ARBA" id="ARBA00022795"/>
    </source>
</evidence>
<dbReference type="SMART" id="SM00382">
    <property type="entry name" value="AAA"/>
    <property type="match status" value="1"/>
</dbReference>
<accession>A0A0W0U241</accession>
<evidence type="ECO:0000256" key="10">
    <source>
        <dbReference type="ARBA" id="ARBA00023136"/>
    </source>
</evidence>
<dbReference type="Proteomes" id="UP000054698">
    <property type="component" value="Unassembled WGS sequence"/>
</dbReference>
<protein>
    <recommendedName>
        <fullName evidence="3 13">Flagellar biosynthesis protein FlhF</fullName>
    </recommendedName>
</protein>
<dbReference type="PANTHER" id="PTHR43134:SF3">
    <property type="entry name" value="FLAGELLAR BIOSYNTHESIS PROTEIN FLHF"/>
    <property type="match status" value="1"/>
</dbReference>
<gene>
    <name evidence="17" type="primary">flhF</name>
    <name evidence="16" type="ORF">Lfee_0851</name>
    <name evidence="17" type="ORF">NCTC12022_03035</name>
</gene>
<dbReference type="Pfam" id="PF00448">
    <property type="entry name" value="SRP54"/>
    <property type="match status" value="1"/>
</dbReference>
<sequence>MKLKRFVAKDTRSAMQQIKTTFGPDAVILSSSRVEGGVEIVAAVDFDESVITATAAVASMEPAGQAGGKDISSPLDDMRQEIQTLRGMLEAQLRGYTGHGEQPLHTVLMQKLLQLGVSQHTASLLVSKVNPSLNQQRAWQQLLGYFSDALPIRDSRRIEEGGIYAFVGPTGVGKTTTLAKIAARFVLRFGAENLGLVTMDTYRIAAHEQLMVYGKILGVQVCVAQDDVSLSRVIRQLNDKKLILIDTAGMNPADERVATQMNLLSSRLHSISTVLVLPATSHYQVLNEAISCYQRDRIEQCIITKLDESFVLGGVLSAIAETGIEISYLTNGQRVPEDIKVATRHQLLEQFMEQERKVNLSNSNELKTDVARGIYVEG</sequence>
<comment type="function">
    <text evidence="12">Necessary for flagellar biosynthesis. May be involved in translocation of the flagellum.</text>
</comment>
<keyword evidence="16" id="KW-0282">Flagellum</keyword>
<evidence type="ECO:0000313" key="17">
    <source>
        <dbReference type="EMBL" id="SPX62277.1"/>
    </source>
</evidence>
<proteinExistence type="inferred from homology"/>
<keyword evidence="18" id="KW-1185">Reference proteome</keyword>
<dbReference type="GO" id="GO:0005525">
    <property type="term" value="F:GTP binding"/>
    <property type="evidence" value="ECO:0007669"/>
    <property type="project" value="UniProtKB-UniRule"/>
</dbReference>
<evidence type="ECO:0000256" key="9">
    <source>
        <dbReference type="ARBA" id="ARBA00023134"/>
    </source>
</evidence>
<dbReference type="InterPro" id="IPR003593">
    <property type="entry name" value="AAA+_ATPase"/>
</dbReference>
<dbReference type="GO" id="GO:0006614">
    <property type="term" value="P:SRP-dependent cotranslational protein targeting to membrane"/>
    <property type="evidence" value="ECO:0007669"/>
    <property type="project" value="UniProtKB-UniRule"/>
</dbReference>
<evidence type="ECO:0000313" key="16">
    <source>
        <dbReference type="EMBL" id="KTD02100.1"/>
    </source>
</evidence>
<evidence type="ECO:0000256" key="13">
    <source>
        <dbReference type="NCBIfam" id="TIGR03499"/>
    </source>
</evidence>
<dbReference type="PATRIC" id="fig|453.4.peg.919"/>
<reference evidence="16 18" key="1">
    <citation type="submission" date="2015-11" db="EMBL/GenBank/DDBJ databases">
        <title>Genomic analysis of 38 Legionella species identifies large and diverse effector repertoires.</title>
        <authorList>
            <person name="Burstein D."/>
            <person name="Amaro F."/>
            <person name="Zusman T."/>
            <person name="Lifshitz Z."/>
            <person name="Cohen O."/>
            <person name="Gilbert J.A."/>
            <person name="Pupko T."/>
            <person name="Shuman H.A."/>
            <person name="Segal G."/>
        </authorList>
    </citation>
    <scope>NUCLEOTIDE SEQUENCE [LARGE SCALE GENOMIC DNA]</scope>
    <source>
        <strain evidence="16 18">WO-44C</strain>
    </source>
</reference>
<evidence type="ECO:0000256" key="2">
    <source>
        <dbReference type="ARBA" id="ARBA00008531"/>
    </source>
</evidence>
<dbReference type="GO" id="GO:0003924">
    <property type="term" value="F:GTPase activity"/>
    <property type="evidence" value="ECO:0007669"/>
    <property type="project" value="UniProtKB-UniRule"/>
</dbReference>
<evidence type="ECO:0000313" key="19">
    <source>
        <dbReference type="Proteomes" id="UP000251942"/>
    </source>
</evidence>
<evidence type="ECO:0000256" key="11">
    <source>
        <dbReference type="ARBA" id="ARBA00023225"/>
    </source>
</evidence>
<dbReference type="EMBL" id="LNYB01000025">
    <property type="protein sequence ID" value="KTD02100.1"/>
    <property type="molecule type" value="Genomic_DNA"/>
</dbReference>
<evidence type="ECO:0000313" key="18">
    <source>
        <dbReference type="Proteomes" id="UP000054698"/>
    </source>
</evidence>
<evidence type="ECO:0000256" key="1">
    <source>
        <dbReference type="ARBA" id="ARBA00004413"/>
    </source>
</evidence>
<comment type="similarity">
    <text evidence="2">Belongs to the GTP-binding SRP family.</text>
</comment>
<evidence type="ECO:0000256" key="6">
    <source>
        <dbReference type="ARBA" id="ARBA00022741"/>
    </source>
</evidence>
<keyword evidence="4" id="KW-0813">Transport</keyword>
<keyword evidence="8" id="KW-0653">Protein transport</keyword>
<feature type="domain" description="AAA+ ATPase" evidence="14">
    <location>
        <begin position="160"/>
        <end position="330"/>
    </location>
</feature>
<keyword evidence="9" id="KW-0342">GTP-binding</keyword>
<dbReference type="CDD" id="cd17873">
    <property type="entry name" value="FlhF"/>
    <property type="match status" value="1"/>
</dbReference>
<keyword evidence="16" id="KW-0969">Cilium</keyword>
<dbReference type="InterPro" id="IPR027417">
    <property type="entry name" value="P-loop_NTPase"/>
</dbReference>
<evidence type="ECO:0000256" key="4">
    <source>
        <dbReference type="ARBA" id="ARBA00022448"/>
    </source>
</evidence>
<name>A0A0W0U241_9GAMM</name>
<evidence type="ECO:0000259" key="14">
    <source>
        <dbReference type="SMART" id="SM00382"/>
    </source>
</evidence>
<dbReference type="AlphaFoldDB" id="A0A0W0U241"/>
<dbReference type="Gene3D" id="1.20.120.1380">
    <property type="entry name" value="Flagellar FlhF biosynthesis protein, N domain"/>
    <property type="match status" value="1"/>
</dbReference>
<keyword evidence="6" id="KW-0547">Nucleotide-binding</keyword>
<evidence type="ECO:0000256" key="12">
    <source>
        <dbReference type="ARBA" id="ARBA00025337"/>
    </source>
</evidence>
<dbReference type="RefSeq" id="WP_058444217.1">
    <property type="nucleotide sequence ID" value="NZ_CAAAHT010000044.1"/>
</dbReference>
<dbReference type="InterPro" id="IPR047040">
    <property type="entry name" value="FlhF__GTPase_dom"/>
</dbReference>
<evidence type="ECO:0000256" key="5">
    <source>
        <dbReference type="ARBA" id="ARBA00022475"/>
    </source>
</evidence>
<dbReference type="Gene3D" id="3.40.50.300">
    <property type="entry name" value="P-loop containing nucleotide triphosphate hydrolases"/>
    <property type="match status" value="1"/>
</dbReference>
<dbReference type="NCBIfam" id="TIGR03499">
    <property type="entry name" value="FlhF"/>
    <property type="match status" value="1"/>
</dbReference>
<dbReference type="GO" id="GO:0005047">
    <property type="term" value="F:signal recognition particle binding"/>
    <property type="evidence" value="ECO:0007669"/>
    <property type="project" value="TreeGrafter"/>
</dbReference>
<dbReference type="STRING" id="453.Lfee_0851"/>
<organism evidence="16 18">
    <name type="scientific">Legionella feeleii</name>
    <dbReference type="NCBI Taxonomy" id="453"/>
    <lineage>
        <taxon>Bacteria</taxon>
        <taxon>Pseudomonadati</taxon>
        <taxon>Pseudomonadota</taxon>
        <taxon>Gammaproteobacteria</taxon>
        <taxon>Legionellales</taxon>
        <taxon>Legionellaceae</taxon>
        <taxon>Legionella</taxon>
    </lineage>
</organism>
<keyword evidence="10" id="KW-0472">Membrane</keyword>
<comment type="subcellular location">
    <subcellularLocation>
        <location evidence="1">Cell membrane</location>
        <topology evidence="1">Peripheral membrane protein</topology>
        <orientation evidence="1">Cytoplasmic side</orientation>
    </subcellularLocation>
</comment>
<evidence type="ECO:0000259" key="15">
    <source>
        <dbReference type="SMART" id="SM00962"/>
    </source>
</evidence>